<dbReference type="InterPro" id="IPR018948">
    <property type="entry name" value="GTP-bd_TrmE_N"/>
</dbReference>
<dbReference type="Pfam" id="PF10396">
    <property type="entry name" value="TrmE_N"/>
    <property type="match status" value="1"/>
</dbReference>
<evidence type="ECO:0000313" key="10">
    <source>
        <dbReference type="Proteomes" id="UP000064201"/>
    </source>
</evidence>
<dbReference type="EMBL" id="CP011367">
    <property type="protein sequence ID" value="AKJ96317.1"/>
    <property type="molecule type" value="Genomic_DNA"/>
</dbReference>
<evidence type="ECO:0000256" key="5">
    <source>
        <dbReference type="ARBA" id="ARBA00023134"/>
    </source>
</evidence>
<dbReference type="GO" id="GO:0005829">
    <property type="term" value="C:cytosol"/>
    <property type="evidence" value="ECO:0007669"/>
    <property type="project" value="TreeGrafter"/>
</dbReference>
<comment type="subunit">
    <text evidence="6">Homodimer. Heterotetramer of two MnmE and two MnmG subunits.</text>
</comment>
<dbReference type="GO" id="GO:0005525">
    <property type="term" value="F:GTP binding"/>
    <property type="evidence" value="ECO:0007669"/>
    <property type="project" value="UniProtKB-UniRule"/>
</dbReference>
<reference evidence="9 10" key="1">
    <citation type="submission" date="2015-04" db="EMBL/GenBank/DDBJ databases">
        <title>Complete Sequence for the Genome of the Thioalkalivibrio versutus D301.</title>
        <authorList>
            <person name="Mu T."/>
            <person name="Zhou J."/>
            <person name="Xu X."/>
        </authorList>
    </citation>
    <scope>NUCLEOTIDE SEQUENCE [LARGE SCALE GENOMIC DNA]</scope>
    <source>
        <strain evidence="9 10">D301</strain>
    </source>
</reference>
<keyword evidence="6" id="KW-0460">Magnesium</keyword>
<dbReference type="PROSITE" id="PS51709">
    <property type="entry name" value="G_TRME"/>
    <property type="match status" value="1"/>
</dbReference>
<dbReference type="InterPro" id="IPR005225">
    <property type="entry name" value="Small_GTP-bd"/>
</dbReference>
<keyword evidence="6" id="KW-0378">Hydrolase</keyword>
<dbReference type="GO" id="GO:0030488">
    <property type="term" value="P:tRNA methylation"/>
    <property type="evidence" value="ECO:0007669"/>
    <property type="project" value="TreeGrafter"/>
</dbReference>
<keyword evidence="10" id="KW-1185">Reference proteome</keyword>
<feature type="binding site" evidence="6">
    <location>
        <begin position="227"/>
        <end position="232"/>
    </location>
    <ligand>
        <name>GTP</name>
        <dbReference type="ChEBI" id="CHEBI:37565"/>
    </ligand>
</feature>
<keyword evidence="3 6" id="KW-0547">Nucleotide-binding</keyword>
<accession>A0A0G3G9W0</accession>
<dbReference type="NCBIfam" id="TIGR00231">
    <property type="entry name" value="small_GTP"/>
    <property type="match status" value="1"/>
</dbReference>
<dbReference type="CDD" id="cd04164">
    <property type="entry name" value="trmE"/>
    <property type="match status" value="1"/>
</dbReference>
<feature type="binding site" evidence="6">
    <location>
        <position position="82"/>
    </location>
    <ligand>
        <name>(6S)-5-formyl-5,6,7,8-tetrahydrofolate</name>
        <dbReference type="ChEBI" id="CHEBI:57457"/>
    </ligand>
</feature>
<dbReference type="OrthoDB" id="9805918at2"/>
<dbReference type="KEGG" id="tvr:TVD_13520"/>
<evidence type="ECO:0000313" key="9">
    <source>
        <dbReference type="EMBL" id="AKJ96317.1"/>
    </source>
</evidence>
<feature type="binding site" evidence="6">
    <location>
        <position position="231"/>
    </location>
    <ligand>
        <name>Mg(2+)</name>
        <dbReference type="ChEBI" id="CHEBI:18420"/>
    </ligand>
</feature>
<name>A0A0G3G9W0_9GAMM</name>
<gene>
    <name evidence="6" type="primary">mnmE</name>
    <name evidence="6" type="synonym">trmE</name>
    <name evidence="9" type="ORF">TVD_13520</name>
</gene>
<comment type="function">
    <text evidence="6">Exhibits a very high intrinsic GTPase hydrolysis rate. Involved in the addition of a carboxymethylaminomethyl (cmnm) group at the wobble position (U34) of certain tRNAs, forming tRNA-cmnm(5)s(2)U34.</text>
</comment>
<dbReference type="PANTHER" id="PTHR42714:SF2">
    <property type="entry name" value="TRNA MODIFICATION GTPASE GTPBP3, MITOCHONDRIAL"/>
    <property type="match status" value="1"/>
</dbReference>
<feature type="binding site" evidence="6">
    <location>
        <begin position="346"/>
        <end position="348"/>
    </location>
    <ligand>
        <name>GTP</name>
        <dbReference type="ChEBI" id="CHEBI:37565"/>
    </ligand>
</feature>
<dbReference type="Gene3D" id="1.20.120.430">
    <property type="entry name" value="tRNA modification GTPase MnmE domain 2"/>
    <property type="match status" value="1"/>
</dbReference>
<sequence>MTVTDTIVAVATPPGVGGIGVVRLSGPQALPIARRLTRRAQLLPRHAHYGSFIDPATGESLDDGLILSFPGPHSYTGEDVIELQGHGSPVLLEAIVAAAVDLGARRARPGEFTEQAFLNGRLDLAQAEAVADLIHAQTEQAARLARSSLDGALATELEPVSRAIRDLRVIIEAEIDFGETDLESEAAADIARRADTLHTTIRELLERLRPARYFAQGLRLALVGAPNVGKSSLMNRLAESEVAIVTDRPGTTRDVLRSPIAIHGIPVELIDTAGLHASEDPVEKIGMERAREAATGADLILELRDLTRPDAAPDLAAPAEIPRLTVWNKMDCVADSTRADHGLRISARTGAGVDALKQAIVERLGVSEGGQQRFSVRARHLDGLRTTATHLAAIDAAAPPDLIAEELRLAERALDALLGRQDHEALLGEIFAGFCIGK</sequence>
<organism evidence="9 10">
    <name type="scientific">Thioalkalivibrio versutus</name>
    <dbReference type="NCBI Taxonomy" id="106634"/>
    <lineage>
        <taxon>Bacteria</taxon>
        <taxon>Pseudomonadati</taxon>
        <taxon>Pseudomonadota</taxon>
        <taxon>Gammaproteobacteria</taxon>
        <taxon>Chromatiales</taxon>
        <taxon>Ectothiorhodospiraceae</taxon>
        <taxon>Thioalkalivibrio</taxon>
    </lineage>
</organism>
<feature type="binding site" evidence="6">
    <location>
        <position position="121"/>
    </location>
    <ligand>
        <name>(6S)-5-formyl-5,6,7,8-tetrahydrofolate</name>
        <dbReference type="ChEBI" id="CHEBI:57457"/>
    </ligand>
</feature>
<feature type="binding site" evidence="6">
    <location>
        <position position="438"/>
    </location>
    <ligand>
        <name>(6S)-5-formyl-5,6,7,8-tetrahydrofolate</name>
        <dbReference type="ChEBI" id="CHEBI:57457"/>
    </ligand>
</feature>
<dbReference type="Gene3D" id="3.30.1360.120">
    <property type="entry name" value="Probable tRNA modification gtpase trme, domain 1"/>
    <property type="match status" value="1"/>
</dbReference>
<protein>
    <recommendedName>
        <fullName evidence="6">tRNA modification GTPase MnmE</fullName>
        <ecNumber evidence="6">3.6.-.-</ecNumber>
    </recommendedName>
</protein>
<dbReference type="InterPro" id="IPR027266">
    <property type="entry name" value="TrmE/GcvT-like"/>
</dbReference>
<evidence type="ECO:0000256" key="2">
    <source>
        <dbReference type="ARBA" id="ARBA00022694"/>
    </source>
</evidence>
<feature type="binding site" evidence="6">
    <location>
        <begin position="271"/>
        <end position="274"/>
    </location>
    <ligand>
        <name>GTP</name>
        <dbReference type="ChEBI" id="CHEBI:37565"/>
    </ligand>
</feature>
<dbReference type="EC" id="3.6.-.-" evidence="6"/>
<dbReference type="InterPro" id="IPR027368">
    <property type="entry name" value="MnmE_dom2"/>
</dbReference>
<dbReference type="Pfam" id="PF12631">
    <property type="entry name" value="MnmE_helical"/>
    <property type="match status" value="1"/>
</dbReference>
<proteinExistence type="inferred from homology"/>
<evidence type="ECO:0000256" key="3">
    <source>
        <dbReference type="ARBA" id="ARBA00022741"/>
    </source>
</evidence>
<comment type="subcellular location">
    <subcellularLocation>
        <location evidence="6">Cytoplasm</location>
    </subcellularLocation>
</comment>
<evidence type="ECO:0000259" key="8">
    <source>
        <dbReference type="PROSITE" id="PS51709"/>
    </source>
</evidence>
<feature type="binding site" evidence="6">
    <location>
        <position position="23"/>
    </location>
    <ligand>
        <name>(6S)-5-formyl-5,6,7,8-tetrahydrofolate</name>
        <dbReference type="ChEBI" id="CHEBI:57457"/>
    </ligand>
</feature>
<dbReference type="NCBIfam" id="TIGR00450">
    <property type="entry name" value="mnmE_trmE_thdF"/>
    <property type="match status" value="1"/>
</dbReference>
<dbReference type="NCBIfam" id="NF003661">
    <property type="entry name" value="PRK05291.1-3"/>
    <property type="match status" value="1"/>
</dbReference>
<dbReference type="InterPro" id="IPR031168">
    <property type="entry name" value="G_TrmE"/>
</dbReference>
<dbReference type="InterPro" id="IPR004520">
    <property type="entry name" value="GTPase_MnmE"/>
</dbReference>
<dbReference type="AlphaFoldDB" id="A0A0G3G9W0"/>
<keyword evidence="2 6" id="KW-0819">tRNA processing</keyword>
<keyword evidence="5 6" id="KW-0342">GTP-binding</keyword>
<dbReference type="HAMAP" id="MF_00379">
    <property type="entry name" value="GTPase_MnmE"/>
    <property type="match status" value="1"/>
</dbReference>
<dbReference type="InterPro" id="IPR025867">
    <property type="entry name" value="MnmE_helical"/>
</dbReference>
<evidence type="ECO:0000256" key="1">
    <source>
        <dbReference type="ARBA" id="ARBA00011043"/>
    </source>
</evidence>
<feature type="domain" description="TrmE-type G" evidence="8">
    <location>
        <begin position="217"/>
        <end position="365"/>
    </location>
</feature>
<dbReference type="GO" id="GO:0003924">
    <property type="term" value="F:GTPase activity"/>
    <property type="evidence" value="ECO:0007669"/>
    <property type="project" value="UniProtKB-UniRule"/>
</dbReference>
<comment type="similarity">
    <text evidence="1 6 7">Belongs to the TRAFAC class TrmE-Era-EngA-EngB-Septin-like GTPase superfamily. TrmE GTPase family.</text>
</comment>
<dbReference type="PANTHER" id="PTHR42714">
    <property type="entry name" value="TRNA MODIFICATION GTPASE GTPBP3"/>
    <property type="match status" value="1"/>
</dbReference>
<dbReference type="CDD" id="cd14858">
    <property type="entry name" value="TrmE_N"/>
    <property type="match status" value="1"/>
</dbReference>
<evidence type="ECO:0000256" key="4">
    <source>
        <dbReference type="ARBA" id="ARBA00022958"/>
    </source>
</evidence>
<dbReference type="Pfam" id="PF01926">
    <property type="entry name" value="MMR_HSR1"/>
    <property type="match status" value="1"/>
</dbReference>
<dbReference type="GO" id="GO:0046872">
    <property type="term" value="F:metal ion binding"/>
    <property type="evidence" value="ECO:0007669"/>
    <property type="project" value="UniProtKB-KW"/>
</dbReference>
<dbReference type="SUPFAM" id="SSF52540">
    <property type="entry name" value="P-loop containing nucleoside triphosphate hydrolases"/>
    <property type="match status" value="1"/>
</dbReference>
<dbReference type="Proteomes" id="UP000064201">
    <property type="component" value="Chromosome"/>
</dbReference>
<keyword evidence="4 6" id="KW-0630">Potassium</keyword>
<dbReference type="STRING" id="106634.TVD_13520"/>
<keyword evidence="6" id="KW-0963">Cytoplasm</keyword>
<dbReference type="InterPro" id="IPR006073">
    <property type="entry name" value="GTP-bd"/>
</dbReference>
<dbReference type="RefSeq" id="WP_047251850.1">
    <property type="nucleotide sequence ID" value="NZ_CP011367.1"/>
</dbReference>
<feature type="binding site" evidence="6">
    <location>
        <begin position="246"/>
        <end position="252"/>
    </location>
    <ligand>
        <name>GTP</name>
        <dbReference type="ChEBI" id="CHEBI:37565"/>
    </ligand>
</feature>
<dbReference type="InterPro" id="IPR027417">
    <property type="entry name" value="P-loop_NTPase"/>
</dbReference>
<evidence type="ECO:0000256" key="6">
    <source>
        <dbReference type="HAMAP-Rule" id="MF_00379"/>
    </source>
</evidence>
<keyword evidence="6" id="KW-0479">Metal-binding</keyword>
<dbReference type="GO" id="GO:0002098">
    <property type="term" value="P:tRNA wobble uridine modification"/>
    <property type="evidence" value="ECO:0007669"/>
    <property type="project" value="TreeGrafter"/>
</dbReference>
<dbReference type="Gene3D" id="3.40.50.300">
    <property type="entry name" value="P-loop containing nucleotide triphosphate hydrolases"/>
    <property type="match status" value="1"/>
</dbReference>
<comment type="caution">
    <text evidence="6">Lacks conserved residue(s) required for the propagation of feature annotation.</text>
</comment>
<dbReference type="PATRIC" id="fig|106634.4.peg.2759"/>
<comment type="cofactor">
    <cofactor evidence="6">
        <name>K(+)</name>
        <dbReference type="ChEBI" id="CHEBI:29103"/>
    </cofactor>
    <text evidence="6">Binds 1 potassium ion per subunit.</text>
</comment>
<feature type="binding site" evidence="6">
    <location>
        <position position="252"/>
    </location>
    <ligand>
        <name>Mg(2+)</name>
        <dbReference type="ChEBI" id="CHEBI:18420"/>
    </ligand>
</feature>
<evidence type="ECO:0000256" key="7">
    <source>
        <dbReference type="RuleBase" id="RU003313"/>
    </source>
</evidence>